<feature type="region of interest" description="Disordered" evidence="1">
    <location>
        <begin position="55"/>
        <end position="77"/>
    </location>
</feature>
<sequence length="77" mass="8392">MDPNENVVRDGLREISRGFNDERPIAQRNGPTLQHIAAPRAGVFLETADAPELRRAAQGKDDVADGFHGERDATPNA</sequence>
<evidence type="ECO:0000256" key="1">
    <source>
        <dbReference type="SAM" id="MobiDB-lite"/>
    </source>
</evidence>
<evidence type="ECO:0000313" key="3">
    <source>
        <dbReference type="Proteomes" id="UP000321750"/>
    </source>
</evidence>
<dbReference type="AlphaFoldDB" id="A0A512JQP6"/>
<accession>A0A512JQP6</accession>
<protein>
    <submittedName>
        <fullName evidence="2">Uncharacterized protein</fullName>
    </submittedName>
</protein>
<gene>
    <name evidence="2" type="ORF">MGN01_41230</name>
</gene>
<evidence type="ECO:0000313" key="2">
    <source>
        <dbReference type="EMBL" id="GEP12278.1"/>
    </source>
</evidence>
<name>A0A512JQP6_9HYPH</name>
<proteinExistence type="predicted"/>
<organism evidence="2 3">
    <name type="scientific">Methylobacterium gnaphalii</name>
    <dbReference type="NCBI Taxonomy" id="1010610"/>
    <lineage>
        <taxon>Bacteria</taxon>
        <taxon>Pseudomonadati</taxon>
        <taxon>Pseudomonadota</taxon>
        <taxon>Alphaproteobacteria</taxon>
        <taxon>Hyphomicrobiales</taxon>
        <taxon>Methylobacteriaceae</taxon>
        <taxon>Methylobacterium</taxon>
    </lineage>
</organism>
<comment type="caution">
    <text evidence="2">The sequence shown here is derived from an EMBL/GenBank/DDBJ whole genome shotgun (WGS) entry which is preliminary data.</text>
</comment>
<dbReference type="EMBL" id="BJZV01000034">
    <property type="protein sequence ID" value="GEP12278.1"/>
    <property type="molecule type" value="Genomic_DNA"/>
</dbReference>
<keyword evidence="3" id="KW-1185">Reference proteome</keyword>
<dbReference type="Proteomes" id="UP000321750">
    <property type="component" value="Unassembled WGS sequence"/>
</dbReference>
<reference evidence="2 3" key="1">
    <citation type="submission" date="2019-07" db="EMBL/GenBank/DDBJ databases">
        <title>Whole genome shotgun sequence of Methylobacterium gnaphalii NBRC 107716.</title>
        <authorList>
            <person name="Hosoyama A."/>
            <person name="Uohara A."/>
            <person name="Ohji S."/>
            <person name="Ichikawa N."/>
        </authorList>
    </citation>
    <scope>NUCLEOTIDE SEQUENCE [LARGE SCALE GENOMIC DNA]</scope>
    <source>
        <strain evidence="2 3">NBRC 107716</strain>
    </source>
</reference>